<dbReference type="RefSeq" id="WP_002598566.1">
    <property type="nucleotide sequence ID" value="NZ_KB850956.1"/>
</dbReference>
<reference evidence="1 2" key="1">
    <citation type="submission" date="2013-01" db="EMBL/GenBank/DDBJ databases">
        <title>The Genome Sequence of Clostridium colicanis 209318.</title>
        <authorList>
            <consortium name="The Broad Institute Genome Sequencing Platform"/>
            <person name="Earl A."/>
            <person name="Ward D."/>
            <person name="Feldgarden M."/>
            <person name="Gevers D."/>
            <person name="Courvalin P."/>
            <person name="Lambert T."/>
            <person name="Walker B."/>
            <person name="Young S.K."/>
            <person name="Zeng Q."/>
            <person name="Gargeya S."/>
            <person name="Fitzgerald M."/>
            <person name="Haas B."/>
            <person name="Abouelleil A."/>
            <person name="Alvarado L."/>
            <person name="Arachchi H.M."/>
            <person name="Berlin A.M."/>
            <person name="Chapman S.B."/>
            <person name="Dewar J."/>
            <person name="Goldberg J."/>
            <person name="Griggs A."/>
            <person name="Gujja S."/>
            <person name="Hansen M."/>
            <person name="Howarth C."/>
            <person name="Imamovic A."/>
            <person name="Larimer J."/>
            <person name="McCowan C."/>
            <person name="Murphy C."/>
            <person name="Neiman D."/>
            <person name="Pearson M."/>
            <person name="Priest M."/>
            <person name="Roberts A."/>
            <person name="Saif S."/>
            <person name="Shea T."/>
            <person name="Sisk P."/>
            <person name="Sykes S."/>
            <person name="Wortman J."/>
            <person name="Nusbaum C."/>
            <person name="Birren B."/>
        </authorList>
    </citation>
    <scope>NUCLEOTIDE SEQUENCE [LARGE SCALE GENOMIC DNA]</scope>
    <source>
        <strain evidence="1 2">209318</strain>
    </source>
</reference>
<dbReference type="EMBL" id="AGYT01000009">
    <property type="protein sequence ID" value="ENZ01364.1"/>
    <property type="molecule type" value="Genomic_DNA"/>
</dbReference>
<keyword evidence="2" id="KW-1185">Reference proteome</keyword>
<dbReference type="Proteomes" id="UP000013097">
    <property type="component" value="Unassembled WGS sequence"/>
</dbReference>
<organism evidence="1 2">
    <name type="scientific">Clostridium thermobutyricum</name>
    <dbReference type="NCBI Taxonomy" id="29372"/>
    <lineage>
        <taxon>Bacteria</taxon>
        <taxon>Bacillati</taxon>
        <taxon>Bacillota</taxon>
        <taxon>Clostridia</taxon>
        <taxon>Eubacteriales</taxon>
        <taxon>Clostridiaceae</taxon>
        <taxon>Clostridium</taxon>
    </lineage>
</organism>
<dbReference type="PATRIC" id="fig|999411.4.peg.2039"/>
<dbReference type="NCBIfam" id="NF033831">
    <property type="entry name" value="sce7725_fam"/>
    <property type="match status" value="1"/>
</dbReference>
<sequence length="298" mass="35070">MYLPYLRGKENELRALKELLEDNLLSKKIIPIIEPINFSSIFKEVLLEFIKKEREIIVIHNPQVGDFFKLDKKSIGEFEAILKNKFIIIGHILNKKSNIQLKEIQTKGLDVDNIALIENKNNSINKNSLKSFRSRFIVLLNDDYKCDNRVILDDKFDKKNRNADYLEREEFFSDEHIKYLKRNDLGFSDYSVIGEKFSNSGWLAKVVAIHIVYFDNNILNIRHFLSDSNDSTENQSKKVREANKKLCEWADLNKFDSLALQKFREYNNENKSTSLGMLKRLSIMHHLEIMSKYLDKLI</sequence>
<name>N9XZM6_9CLOT</name>
<dbReference type="HOGENOM" id="CLU_076300_1_0_9"/>
<evidence type="ECO:0008006" key="3">
    <source>
        <dbReference type="Google" id="ProtNLM"/>
    </source>
</evidence>
<proteinExistence type="predicted"/>
<dbReference type="eggNOG" id="ENOG502ZAXQ">
    <property type="taxonomic scope" value="Bacteria"/>
</dbReference>
<comment type="caution">
    <text evidence="1">The sequence shown here is derived from an EMBL/GenBank/DDBJ whole genome shotgun (WGS) entry which is preliminary data.</text>
</comment>
<accession>N9XZM6</accession>
<gene>
    <name evidence="1" type="ORF">HMPREF1092_02073</name>
</gene>
<dbReference type="InterPro" id="IPR047727">
    <property type="entry name" value="Sce7725-like"/>
</dbReference>
<evidence type="ECO:0000313" key="1">
    <source>
        <dbReference type="EMBL" id="ENZ01364.1"/>
    </source>
</evidence>
<dbReference type="AlphaFoldDB" id="N9XZM6"/>
<evidence type="ECO:0000313" key="2">
    <source>
        <dbReference type="Proteomes" id="UP000013097"/>
    </source>
</evidence>
<protein>
    <recommendedName>
        <fullName evidence="3">Sce7725 family protein</fullName>
    </recommendedName>
</protein>